<proteinExistence type="predicted"/>
<dbReference type="AlphaFoldDB" id="A0A5H2XQD3"/>
<evidence type="ECO:0000256" key="2">
    <source>
        <dbReference type="SAM" id="MobiDB-lite"/>
    </source>
</evidence>
<name>A0A5H2XQD3_PRUDU</name>
<dbReference type="InterPro" id="IPR052035">
    <property type="entry name" value="ZnF_BED_domain_contain"/>
</dbReference>
<dbReference type="InterPro" id="IPR012337">
    <property type="entry name" value="RNaseH-like_sf"/>
</dbReference>
<accession>A0A5H2XQD3</accession>
<evidence type="ECO:0000256" key="1">
    <source>
        <dbReference type="SAM" id="Coils"/>
    </source>
</evidence>
<reference evidence="4" key="1">
    <citation type="journal article" date="2019" name="Science">
        <title>Mutation of a bHLH transcription factor allowed almond domestication.</title>
        <authorList>
            <person name="Sanchez-Perez R."/>
            <person name="Pavan S."/>
            <person name="Mazzeo R."/>
            <person name="Moldovan C."/>
            <person name="Aiese Cigliano R."/>
            <person name="Del Cueto J."/>
            <person name="Ricciardi F."/>
            <person name="Lotti C."/>
            <person name="Ricciardi L."/>
            <person name="Dicenta F."/>
            <person name="Lopez-Marques R.L."/>
            <person name="Lindberg Moller B."/>
        </authorList>
    </citation>
    <scope>NUCLEOTIDE SEQUENCE</scope>
</reference>
<keyword evidence="1" id="KW-0175">Coiled coil</keyword>
<feature type="region of interest" description="Disordered" evidence="2">
    <location>
        <begin position="110"/>
        <end position="137"/>
    </location>
</feature>
<dbReference type="EMBL" id="AP021775">
    <property type="protein sequence ID" value="BBN70128.1"/>
    <property type="molecule type" value="Genomic_DNA"/>
</dbReference>
<feature type="domain" description="HAT C-terminal dimerisation" evidence="3">
    <location>
        <begin position="158"/>
        <end position="240"/>
    </location>
</feature>
<evidence type="ECO:0000259" key="3">
    <source>
        <dbReference type="Pfam" id="PF05699"/>
    </source>
</evidence>
<dbReference type="PANTHER" id="PTHR46481">
    <property type="entry name" value="ZINC FINGER BED DOMAIN-CONTAINING PROTEIN 4"/>
    <property type="match status" value="1"/>
</dbReference>
<sequence length="295" mass="33606">MMCFAHVINLVVRDGIEEVKTTIKRLCRSVKYVRSSSSRLQMFKKCALEESVTCKKFVCLDVKTRWNSTYLMINAAMEFEKRISGSHYITSNTYFDEVTQTKDMLLQQMGSNDSEATSLDDQSANSESVVANQGGNRSKKEMFRSKLKRKEHADANNDLDKYLSDGIEDESPNFDVLVWWKGKYATYHALAIMARDVLSIPVTSVALESAFSTAGRVLDPFRSSLTPNIVETLVCTQDWLRCSKLECENVEEELEELEEIEIVVSQELENLSRWHIRDFSNGVAKNDVSLFPVMS</sequence>
<evidence type="ECO:0000313" key="4">
    <source>
        <dbReference type="EMBL" id="BBN70128.1"/>
    </source>
</evidence>
<organism evidence="4">
    <name type="scientific">Prunus dulcis</name>
    <name type="common">Almond</name>
    <name type="synonym">Amygdalus dulcis</name>
    <dbReference type="NCBI Taxonomy" id="3755"/>
    <lineage>
        <taxon>Eukaryota</taxon>
        <taxon>Viridiplantae</taxon>
        <taxon>Streptophyta</taxon>
        <taxon>Embryophyta</taxon>
        <taxon>Tracheophyta</taxon>
        <taxon>Spermatophyta</taxon>
        <taxon>Magnoliopsida</taxon>
        <taxon>eudicotyledons</taxon>
        <taxon>Gunneridae</taxon>
        <taxon>Pentapetalae</taxon>
        <taxon>rosids</taxon>
        <taxon>fabids</taxon>
        <taxon>Rosales</taxon>
        <taxon>Rosaceae</taxon>
        <taxon>Amygdaloideae</taxon>
        <taxon>Amygdaleae</taxon>
        <taxon>Prunus</taxon>
    </lineage>
</organism>
<dbReference type="SUPFAM" id="SSF53098">
    <property type="entry name" value="Ribonuclease H-like"/>
    <property type="match status" value="1"/>
</dbReference>
<dbReference type="GO" id="GO:0046983">
    <property type="term" value="F:protein dimerization activity"/>
    <property type="evidence" value="ECO:0007669"/>
    <property type="project" value="InterPro"/>
</dbReference>
<protein>
    <submittedName>
        <fullName evidence="4">BED zinc finger</fullName>
    </submittedName>
</protein>
<feature type="coiled-coil region" evidence="1">
    <location>
        <begin position="240"/>
        <end position="270"/>
    </location>
</feature>
<dbReference type="Pfam" id="PF05699">
    <property type="entry name" value="Dimer_Tnp_hAT"/>
    <property type="match status" value="1"/>
</dbReference>
<gene>
    <name evidence="4" type="ORF">Prudu_1438S000300</name>
</gene>
<dbReference type="InterPro" id="IPR008906">
    <property type="entry name" value="HATC_C_dom"/>
</dbReference>
<dbReference type="PANTHER" id="PTHR46481:SF7">
    <property type="entry name" value="ZINC FINGER BED DOMAIN-CONTAINING PROTEIN RICESLEEPER 2-LIKE"/>
    <property type="match status" value="1"/>
</dbReference>
<feature type="compositionally biased region" description="Polar residues" evidence="2">
    <location>
        <begin position="110"/>
        <end position="136"/>
    </location>
</feature>